<evidence type="ECO:0000256" key="6">
    <source>
        <dbReference type="ARBA" id="ARBA00023033"/>
    </source>
</evidence>
<sequence>MSTALLTHPDQLARLKAQPELIDSAVEEILRYTGTVGGTEVTTFAAEDITLHDVTIPRGSLVEALLGSANRDPDQFDDPEAFDITRSPNHHLAFSKGNHFCLGAHLARLETKIAITNLIQRFPNLSLAVDPSELKLLPIPLMNRLDGLPVVPG</sequence>
<dbReference type="PANTHER" id="PTHR46696">
    <property type="entry name" value="P450, PUTATIVE (EUROFUNG)-RELATED"/>
    <property type="match status" value="1"/>
</dbReference>
<evidence type="ECO:0008006" key="10">
    <source>
        <dbReference type="Google" id="ProtNLM"/>
    </source>
</evidence>
<dbReference type="InterPro" id="IPR036396">
    <property type="entry name" value="Cyt_P450_sf"/>
</dbReference>
<dbReference type="Gene3D" id="1.10.630.10">
    <property type="entry name" value="Cytochrome P450"/>
    <property type="match status" value="1"/>
</dbReference>
<dbReference type="PRINTS" id="PR00359">
    <property type="entry name" value="BP450"/>
</dbReference>
<dbReference type="InterPro" id="IPR017972">
    <property type="entry name" value="Cyt_P450_CS"/>
</dbReference>
<dbReference type="InterPro" id="IPR002397">
    <property type="entry name" value="Cyt_P450_B"/>
</dbReference>
<comment type="similarity">
    <text evidence="1 7">Belongs to the cytochrome P450 family.</text>
</comment>
<dbReference type="PANTHER" id="PTHR46696:SF1">
    <property type="entry name" value="CYTOCHROME P450 YJIB-RELATED"/>
    <property type="match status" value="1"/>
</dbReference>
<dbReference type="InterPro" id="IPR001128">
    <property type="entry name" value="Cyt_P450"/>
</dbReference>
<keyword evidence="5 7" id="KW-0408">Iron</keyword>
<evidence type="ECO:0000256" key="2">
    <source>
        <dbReference type="ARBA" id="ARBA00022617"/>
    </source>
</evidence>
<evidence type="ECO:0000256" key="3">
    <source>
        <dbReference type="ARBA" id="ARBA00022723"/>
    </source>
</evidence>
<organism evidence="8 9">
    <name type="scientific">Mycolicibacterium cyprinidarum</name>
    <dbReference type="NCBI Taxonomy" id="2860311"/>
    <lineage>
        <taxon>Bacteria</taxon>
        <taxon>Bacillati</taxon>
        <taxon>Actinomycetota</taxon>
        <taxon>Actinomycetes</taxon>
        <taxon>Mycobacteriales</taxon>
        <taxon>Mycobacteriaceae</taxon>
        <taxon>Mycolicibacterium</taxon>
    </lineage>
</organism>
<evidence type="ECO:0000256" key="7">
    <source>
        <dbReference type="RuleBase" id="RU000461"/>
    </source>
</evidence>
<protein>
    <recommendedName>
        <fullName evidence="10">Cytochrome P450</fullName>
    </recommendedName>
</protein>
<dbReference type="EMBL" id="BPRH01002287">
    <property type="protein sequence ID" value="GJF16626.1"/>
    <property type="molecule type" value="Genomic_DNA"/>
</dbReference>
<keyword evidence="6 7" id="KW-0503">Monooxygenase</keyword>
<evidence type="ECO:0000313" key="9">
    <source>
        <dbReference type="Proteomes" id="UP001060504"/>
    </source>
</evidence>
<proteinExistence type="inferred from homology"/>
<reference evidence="8 9" key="1">
    <citation type="submission" date="2021-08" db="EMBL/GenBank/DDBJ databases">
        <title>Draft genome sequence of Mycolicibacterium sp. NGTWS1702 strain.</title>
        <authorList>
            <person name="Matsumoto M."/>
            <person name="Tang B.C.C."/>
            <person name="Machida Y."/>
            <person name="Matoyama H."/>
            <person name="Kishihara T."/>
            <person name="Sato S."/>
            <person name="Kondo I."/>
            <person name="Sano M."/>
            <person name="Kato G."/>
        </authorList>
    </citation>
    <scope>NUCLEOTIDE SEQUENCE [LARGE SCALE GENOMIC DNA]</scope>
    <source>
        <strain evidence="8 9">NGTWSNA01</strain>
    </source>
</reference>
<evidence type="ECO:0000313" key="8">
    <source>
        <dbReference type="EMBL" id="GJF16626.1"/>
    </source>
</evidence>
<keyword evidence="9" id="KW-1185">Reference proteome</keyword>
<comment type="caution">
    <text evidence="8">The sequence shown here is derived from an EMBL/GenBank/DDBJ whole genome shotgun (WGS) entry which is preliminary data.</text>
</comment>
<keyword evidence="4 7" id="KW-0560">Oxidoreductase</keyword>
<gene>
    <name evidence="8" type="ORF">NGTWS1702_21820</name>
</gene>
<keyword evidence="2 7" id="KW-0349">Heme</keyword>
<accession>A0ABQ4VAK9</accession>
<name>A0ABQ4VAK9_9MYCO</name>
<dbReference type="SUPFAM" id="SSF48264">
    <property type="entry name" value="Cytochrome P450"/>
    <property type="match status" value="1"/>
</dbReference>
<dbReference type="PROSITE" id="PS00086">
    <property type="entry name" value="CYTOCHROME_P450"/>
    <property type="match status" value="1"/>
</dbReference>
<dbReference type="Proteomes" id="UP001060504">
    <property type="component" value="Unassembled WGS sequence"/>
</dbReference>
<evidence type="ECO:0000256" key="4">
    <source>
        <dbReference type="ARBA" id="ARBA00023002"/>
    </source>
</evidence>
<dbReference type="Pfam" id="PF00067">
    <property type="entry name" value="p450"/>
    <property type="match status" value="1"/>
</dbReference>
<keyword evidence="3 7" id="KW-0479">Metal-binding</keyword>
<evidence type="ECO:0000256" key="1">
    <source>
        <dbReference type="ARBA" id="ARBA00010617"/>
    </source>
</evidence>
<evidence type="ECO:0000256" key="5">
    <source>
        <dbReference type="ARBA" id="ARBA00023004"/>
    </source>
</evidence>